<protein>
    <recommendedName>
        <fullName evidence="2">DEK-C domain-containing protein</fullName>
    </recommendedName>
</protein>
<evidence type="ECO:0000313" key="4">
    <source>
        <dbReference type="Proteomes" id="UP000821866"/>
    </source>
</evidence>
<feature type="compositionally biased region" description="Acidic residues" evidence="1">
    <location>
        <begin position="179"/>
        <end position="190"/>
    </location>
</feature>
<evidence type="ECO:0000259" key="2">
    <source>
        <dbReference type="PROSITE" id="PS51998"/>
    </source>
</evidence>
<sequence>MPPIPLLVQGSSVICEASSRLIRKLVPGDALVPWRPDNGLGVFNWEVLGEYGNNNDEEVKPLAGRLCLIIRRDYKRAKVVIDVREKLAKFFMNEGQVPWQERIVTRAEMLVGANLDVLSSKKIRLQLEAKYGIDFTDRKKEIDGLVMDLISEDKEPEKPKESAQQNGAASSKSTAESSSSDDDDEQDDEELARKLQDEEFKSRSRAVKKSRPAKKEVTKKAPKAPGVKRGK</sequence>
<name>A0A9J6D850_RHIMP</name>
<reference evidence="3" key="2">
    <citation type="submission" date="2021-09" db="EMBL/GenBank/DDBJ databases">
        <authorList>
            <person name="Jia N."/>
            <person name="Wang J."/>
            <person name="Shi W."/>
            <person name="Du L."/>
            <person name="Sun Y."/>
            <person name="Zhan W."/>
            <person name="Jiang J."/>
            <person name="Wang Q."/>
            <person name="Zhang B."/>
            <person name="Ji P."/>
            <person name="Sakyi L.B."/>
            <person name="Cui X."/>
            <person name="Yuan T."/>
            <person name="Jiang B."/>
            <person name="Yang W."/>
            <person name="Lam T.T.-Y."/>
            <person name="Chang Q."/>
            <person name="Ding S."/>
            <person name="Wang X."/>
            <person name="Zhu J."/>
            <person name="Ruan X."/>
            <person name="Zhao L."/>
            <person name="Wei J."/>
            <person name="Que T."/>
            <person name="Du C."/>
            <person name="Cheng J."/>
            <person name="Dai P."/>
            <person name="Han X."/>
            <person name="Huang E."/>
            <person name="Gao Y."/>
            <person name="Liu J."/>
            <person name="Shao H."/>
            <person name="Ye R."/>
            <person name="Li L."/>
            <person name="Wei W."/>
            <person name="Wang X."/>
            <person name="Wang C."/>
            <person name="Huo Q."/>
            <person name="Li W."/>
            <person name="Guo W."/>
            <person name="Chen H."/>
            <person name="Chen S."/>
            <person name="Zhou L."/>
            <person name="Zhou L."/>
            <person name="Ni X."/>
            <person name="Tian J."/>
            <person name="Zhou Y."/>
            <person name="Sheng Y."/>
            <person name="Liu T."/>
            <person name="Pan Y."/>
            <person name="Xia L."/>
            <person name="Li J."/>
            <person name="Zhao F."/>
            <person name="Cao W."/>
        </authorList>
    </citation>
    <scope>NUCLEOTIDE SEQUENCE</scope>
    <source>
        <strain evidence="3">Rmic-2018</strain>
        <tissue evidence="3">Larvae</tissue>
    </source>
</reference>
<feature type="domain" description="DEK-C" evidence="2">
    <location>
        <begin position="96"/>
        <end position="151"/>
    </location>
</feature>
<dbReference type="Pfam" id="PF08766">
    <property type="entry name" value="DEK_C"/>
    <property type="match status" value="1"/>
</dbReference>
<feature type="compositionally biased region" description="Basic residues" evidence="1">
    <location>
        <begin position="203"/>
        <end position="212"/>
    </location>
</feature>
<dbReference type="Gene3D" id="1.10.10.60">
    <property type="entry name" value="Homeodomain-like"/>
    <property type="match status" value="1"/>
</dbReference>
<gene>
    <name evidence="3" type="ORF">HPB51_005818</name>
</gene>
<evidence type="ECO:0000313" key="3">
    <source>
        <dbReference type="EMBL" id="KAH8018405.1"/>
    </source>
</evidence>
<feature type="compositionally biased region" description="Basic and acidic residues" evidence="1">
    <location>
        <begin position="191"/>
        <end position="202"/>
    </location>
</feature>
<feature type="compositionally biased region" description="Basic residues" evidence="1">
    <location>
        <begin position="220"/>
        <end position="231"/>
    </location>
</feature>
<dbReference type="AlphaFoldDB" id="A0A9J6D850"/>
<evidence type="ECO:0000256" key="1">
    <source>
        <dbReference type="SAM" id="MobiDB-lite"/>
    </source>
</evidence>
<dbReference type="VEuPathDB" id="VectorBase:LOC119175916"/>
<reference evidence="3" key="1">
    <citation type="journal article" date="2020" name="Cell">
        <title>Large-Scale Comparative Analyses of Tick Genomes Elucidate Their Genetic Diversity and Vector Capacities.</title>
        <authorList>
            <consortium name="Tick Genome and Microbiome Consortium (TIGMIC)"/>
            <person name="Jia N."/>
            <person name="Wang J."/>
            <person name="Shi W."/>
            <person name="Du L."/>
            <person name="Sun Y."/>
            <person name="Zhan W."/>
            <person name="Jiang J.F."/>
            <person name="Wang Q."/>
            <person name="Zhang B."/>
            <person name="Ji P."/>
            <person name="Bell-Sakyi L."/>
            <person name="Cui X.M."/>
            <person name="Yuan T.T."/>
            <person name="Jiang B.G."/>
            <person name="Yang W.F."/>
            <person name="Lam T.T."/>
            <person name="Chang Q.C."/>
            <person name="Ding S.J."/>
            <person name="Wang X.J."/>
            <person name="Zhu J.G."/>
            <person name="Ruan X.D."/>
            <person name="Zhao L."/>
            <person name="Wei J.T."/>
            <person name="Ye R.Z."/>
            <person name="Que T.C."/>
            <person name="Du C.H."/>
            <person name="Zhou Y.H."/>
            <person name="Cheng J.X."/>
            <person name="Dai P.F."/>
            <person name="Guo W.B."/>
            <person name="Han X.H."/>
            <person name="Huang E.J."/>
            <person name="Li L.F."/>
            <person name="Wei W."/>
            <person name="Gao Y.C."/>
            <person name="Liu J.Z."/>
            <person name="Shao H.Z."/>
            <person name="Wang X."/>
            <person name="Wang C.C."/>
            <person name="Yang T.C."/>
            <person name="Huo Q.B."/>
            <person name="Li W."/>
            <person name="Chen H.Y."/>
            <person name="Chen S.E."/>
            <person name="Zhou L.G."/>
            <person name="Ni X.B."/>
            <person name="Tian J.H."/>
            <person name="Sheng Y."/>
            <person name="Liu T."/>
            <person name="Pan Y.S."/>
            <person name="Xia L.Y."/>
            <person name="Li J."/>
            <person name="Zhao F."/>
            <person name="Cao W.C."/>
        </authorList>
    </citation>
    <scope>NUCLEOTIDE SEQUENCE</scope>
    <source>
        <strain evidence="3">Rmic-2018</strain>
    </source>
</reference>
<dbReference type="Proteomes" id="UP000821866">
    <property type="component" value="Chromosome 8"/>
</dbReference>
<dbReference type="EMBL" id="JABSTU010000010">
    <property type="protein sequence ID" value="KAH8018405.1"/>
    <property type="molecule type" value="Genomic_DNA"/>
</dbReference>
<dbReference type="PROSITE" id="PS51998">
    <property type="entry name" value="DEK_C"/>
    <property type="match status" value="1"/>
</dbReference>
<dbReference type="SUPFAM" id="SSF109715">
    <property type="entry name" value="DEK C-terminal domain"/>
    <property type="match status" value="1"/>
</dbReference>
<comment type="caution">
    <text evidence="3">The sequence shown here is derived from an EMBL/GenBank/DDBJ whole genome shotgun (WGS) entry which is preliminary data.</text>
</comment>
<dbReference type="InterPro" id="IPR014876">
    <property type="entry name" value="DEK_C"/>
</dbReference>
<keyword evidence="4" id="KW-1185">Reference proteome</keyword>
<organism evidence="3 4">
    <name type="scientific">Rhipicephalus microplus</name>
    <name type="common">Cattle tick</name>
    <name type="synonym">Boophilus microplus</name>
    <dbReference type="NCBI Taxonomy" id="6941"/>
    <lineage>
        <taxon>Eukaryota</taxon>
        <taxon>Metazoa</taxon>
        <taxon>Ecdysozoa</taxon>
        <taxon>Arthropoda</taxon>
        <taxon>Chelicerata</taxon>
        <taxon>Arachnida</taxon>
        <taxon>Acari</taxon>
        <taxon>Parasitiformes</taxon>
        <taxon>Ixodida</taxon>
        <taxon>Ixodoidea</taxon>
        <taxon>Ixodidae</taxon>
        <taxon>Rhipicephalinae</taxon>
        <taxon>Rhipicephalus</taxon>
        <taxon>Boophilus</taxon>
    </lineage>
</organism>
<feature type="compositionally biased region" description="Basic and acidic residues" evidence="1">
    <location>
        <begin position="152"/>
        <end position="161"/>
    </location>
</feature>
<accession>A0A9J6D850</accession>
<feature type="compositionally biased region" description="Low complexity" evidence="1">
    <location>
        <begin position="168"/>
        <end position="178"/>
    </location>
</feature>
<proteinExistence type="predicted"/>
<feature type="region of interest" description="Disordered" evidence="1">
    <location>
        <begin position="152"/>
        <end position="231"/>
    </location>
</feature>